<organism evidence="2 3">
    <name type="scientific">[Mycobacterium] wendilense</name>
    <dbReference type="NCBI Taxonomy" id="3064284"/>
    <lineage>
        <taxon>Bacteria</taxon>
        <taxon>Bacillati</taxon>
        <taxon>Actinomycetota</taxon>
        <taxon>Actinomycetes</taxon>
        <taxon>Mycobacteriales</taxon>
        <taxon>Mycobacteriaceae</taxon>
        <taxon>Mycolicibacter</taxon>
    </lineage>
</organism>
<reference evidence="2 3" key="1">
    <citation type="submission" date="2023-08" db="EMBL/GenBank/DDBJ databases">
        <authorList>
            <person name="Folkvardsen B D."/>
            <person name="Norman A."/>
        </authorList>
    </citation>
    <scope>NUCLEOTIDE SEQUENCE [LARGE SCALE GENOMIC DNA]</scope>
    <source>
        <strain evidence="2 3">Mu0050</strain>
    </source>
</reference>
<dbReference type="RefSeq" id="WP_316512840.1">
    <property type="nucleotide sequence ID" value="NZ_OY726395.1"/>
</dbReference>
<protein>
    <submittedName>
        <fullName evidence="2">Uncharacterized protein</fullName>
    </submittedName>
</protein>
<dbReference type="EMBL" id="OY726395">
    <property type="protein sequence ID" value="CAJ1587003.1"/>
    <property type="molecule type" value="Genomic_DNA"/>
</dbReference>
<feature type="transmembrane region" description="Helical" evidence="1">
    <location>
        <begin position="20"/>
        <end position="40"/>
    </location>
</feature>
<evidence type="ECO:0000313" key="2">
    <source>
        <dbReference type="EMBL" id="CAJ1587003.1"/>
    </source>
</evidence>
<name>A0ABM9MJW5_9MYCO</name>
<keyword evidence="1" id="KW-0472">Membrane</keyword>
<evidence type="ECO:0000256" key="1">
    <source>
        <dbReference type="SAM" id="Phobius"/>
    </source>
</evidence>
<proteinExistence type="predicted"/>
<keyword evidence="3" id="KW-1185">Reference proteome</keyword>
<keyword evidence="1" id="KW-1133">Transmembrane helix</keyword>
<evidence type="ECO:0000313" key="3">
    <source>
        <dbReference type="Proteomes" id="UP001190466"/>
    </source>
</evidence>
<dbReference type="Proteomes" id="UP001190466">
    <property type="component" value="Chromosome"/>
</dbReference>
<keyword evidence="1" id="KW-0812">Transmembrane</keyword>
<sequence>MPDDLLQYLIGPSPYSLRWLWLAVVLTLALIAWYIGVFAFTAPSRKLAEVPLVGAMRNELLKRRAVSAVRGIVRRYRAGDLDAPAAGAALSRELREFLHRLTGIRVRHMQLSDVAASDLSAAAPVLIDLNDVQFNARSTVDVGAVSESTEELIRTWT</sequence>
<accession>A0ABM9MJW5</accession>
<gene>
    <name evidence="2" type="ORF">MU0050_004563</name>
</gene>